<gene>
    <name evidence="1" type="ORF">EZ456_04450</name>
</gene>
<proteinExistence type="predicted"/>
<dbReference type="AlphaFoldDB" id="A0A4R0Q703"/>
<keyword evidence="2" id="KW-1185">Reference proteome</keyword>
<name>A0A4R0Q703_9SPHI</name>
<dbReference type="InterPro" id="IPR009003">
    <property type="entry name" value="Peptidase_S1_PA"/>
</dbReference>
<dbReference type="EMBL" id="SJSO01000003">
    <property type="protein sequence ID" value="TCD28645.1"/>
    <property type="molecule type" value="Genomic_DNA"/>
</dbReference>
<reference evidence="1 2" key="1">
    <citation type="submission" date="2019-02" db="EMBL/GenBank/DDBJ databases">
        <title>Pedobacter sp. RP-3-21 sp. nov., isolated from Arctic soil.</title>
        <authorList>
            <person name="Dahal R.H."/>
        </authorList>
    </citation>
    <scope>NUCLEOTIDE SEQUENCE [LARGE SCALE GENOMIC DNA]</scope>
    <source>
        <strain evidence="1 2">RP-3-21</strain>
    </source>
</reference>
<evidence type="ECO:0000313" key="1">
    <source>
        <dbReference type="EMBL" id="TCD28645.1"/>
    </source>
</evidence>
<protein>
    <recommendedName>
        <fullName evidence="3">Trypsin-like peptidase domain-containing protein</fullName>
    </recommendedName>
</protein>
<organism evidence="1 2">
    <name type="scientific">Pedobacter psychrodurus</name>
    <dbReference type="NCBI Taxonomy" id="2530456"/>
    <lineage>
        <taxon>Bacteria</taxon>
        <taxon>Pseudomonadati</taxon>
        <taxon>Bacteroidota</taxon>
        <taxon>Sphingobacteriia</taxon>
        <taxon>Sphingobacteriales</taxon>
        <taxon>Sphingobacteriaceae</taxon>
        <taxon>Pedobacter</taxon>
    </lineage>
</organism>
<evidence type="ECO:0008006" key="3">
    <source>
        <dbReference type="Google" id="ProtNLM"/>
    </source>
</evidence>
<accession>A0A4R0Q703</accession>
<evidence type="ECO:0000313" key="2">
    <source>
        <dbReference type="Proteomes" id="UP000293925"/>
    </source>
</evidence>
<dbReference type="OrthoDB" id="1247050at2"/>
<dbReference type="Proteomes" id="UP000293925">
    <property type="component" value="Unassembled WGS sequence"/>
</dbReference>
<dbReference type="RefSeq" id="WP_131527705.1">
    <property type="nucleotide sequence ID" value="NZ_SJSO01000003.1"/>
</dbReference>
<dbReference type="SUPFAM" id="SSF50494">
    <property type="entry name" value="Trypsin-like serine proteases"/>
    <property type="match status" value="1"/>
</dbReference>
<sequence>MAGHIFHRVVNSAMSRVIAATMVISKQVREYNDIEGLGSGILLKLNGDIFLVTAAHLLNHENWHLLTIPGDNNSLITLQGELHSSYLTQEDGSNIDFSILKFYPKMHKYLSRYTPFTEHEIMVNHPPVSGDNYLVCGFPFRKIKKEIKEGVIIYTASPLILLTYNVSPKRYQKNNFSSDTHMLVQFQQKLQAFGSEVFTRAANPTGVSGSGLYFIPAFDEAHVINPRVSVIGIMIENHKDKGFMVAIRIEPIIEVIRNTFPDQNLNLDHPKQKFHAGTIYKGDYTTNQHLSEQGEKSPPIEE</sequence>
<comment type="caution">
    <text evidence="1">The sequence shown here is derived from an EMBL/GenBank/DDBJ whole genome shotgun (WGS) entry which is preliminary data.</text>
</comment>